<dbReference type="EMBL" id="JBBPFD010000018">
    <property type="protein sequence ID" value="KAK7889798.1"/>
    <property type="molecule type" value="Genomic_DNA"/>
</dbReference>
<keyword evidence="17" id="KW-1185">Reference proteome</keyword>
<feature type="compositionally biased region" description="Pro residues" evidence="13">
    <location>
        <begin position="38"/>
        <end position="47"/>
    </location>
</feature>
<feature type="region of interest" description="Disordered" evidence="13">
    <location>
        <begin position="1627"/>
        <end position="1668"/>
    </location>
</feature>
<feature type="region of interest" description="Disordered" evidence="13">
    <location>
        <begin position="1691"/>
        <end position="1821"/>
    </location>
</feature>
<feature type="compositionally biased region" description="Polar residues" evidence="13">
    <location>
        <begin position="342"/>
        <end position="371"/>
    </location>
</feature>
<dbReference type="InterPro" id="IPR043502">
    <property type="entry name" value="DNA/RNA_pol_sf"/>
</dbReference>
<feature type="compositionally biased region" description="Acidic residues" evidence="13">
    <location>
        <begin position="1733"/>
        <end position="1748"/>
    </location>
</feature>
<comment type="caution">
    <text evidence="16">The sequence shown here is derived from an EMBL/GenBank/DDBJ whole genome shotgun (WGS) entry which is preliminary data.</text>
</comment>
<dbReference type="PANTHER" id="PTHR37984">
    <property type="entry name" value="PROTEIN CBG26694"/>
    <property type="match status" value="1"/>
</dbReference>
<dbReference type="GO" id="GO:0006508">
    <property type="term" value="P:proteolysis"/>
    <property type="evidence" value="ECO:0007669"/>
    <property type="project" value="InterPro"/>
</dbReference>
<dbReference type="PROSITE" id="PS50994">
    <property type="entry name" value="INTEGRASE"/>
    <property type="match status" value="1"/>
</dbReference>
<dbReference type="Gene3D" id="3.10.20.370">
    <property type="match status" value="1"/>
</dbReference>
<dbReference type="InterPro" id="IPR043128">
    <property type="entry name" value="Rev_trsase/Diguanyl_cyclase"/>
</dbReference>
<feature type="region of interest" description="Disordered" evidence="13">
    <location>
        <begin position="342"/>
        <end position="373"/>
    </location>
</feature>
<evidence type="ECO:0000256" key="8">
    <source>
        <dbReference type="ARBA" id="ARBA00022842"/>
    </source>
</evidence>
<dbReference type="FunFam" id="1.10.340.70:FF:000001">
    <property type="entry name" value="Retrovirus-related Pol polyprotein from transposon gypsy-like Protein"/>
    <property type="match status" value="1"/>
</dbReference>
<dbReference type="CDD" id="cd01647">
    <property type="entry name" value="RT_LTR"/>
    <property type="match status" value="1"/>
</dbReference>
<dbReference type="Proteomes" id="UP001460270">
    <property type="component" value="Unassembled WGS sequence"/>
</dbReference>
<dbReference type="GO" id="GO:0015074">
    <property type="term" value="P:DNA integration"/>
    <property type="evidence" value="ECO:0007669"/>
    <property type="project" value="UniProtKB-KW"/>
</dbReference>
<evidence type="ECO:0000256" key="4">
    <source>
        <dbReference type="ARBA" id="ARBA00022695"/>
    </source>
</evidence>
<keyword evidence="3" id="KW-0808">Transferase</keyword>
<dbReference type="PROSITE" id="PS00141">
    <property type="entry name" value="ASP_PROTEASE"/>
    <property type="match status" value="1"/>
</dbReference>
<dbReference type="PANTHER" id="PTHR37984:SF15">
    <property type="entry name" value="INTEGRASE CATALYTIC DOMAIN-CONTAINING PROTEIN"/>
    <property type="match status" value="1"/>
</dbReference>
<evidence type="ECO:0000259" key="14">
    <source>
        <dbReference type="PROSITE" id="PS50878"/>
    </source>
</evidence>
<keyword evidence="4" id="KW-0548">Nucleotidyltransferase</keyword>
<proteinExistence type="inferred from homology"/>
<evidence type="ECO:0000313" key="17">
    <source>
        <dbReference type="Proteomes" id="UP001460270"/>
    </source>
</evidence>
<evidence type="ECO:0000256" key="11">
    <source>
        <dbReference type="ARBA" id="ARBA00022918"/>
    </source>
</evidence>
<dbReference type="InterPro" id="IPR041577">
    <property type="entry name" value="RT_RNaseH_2"/>
</dbReference>
<dbReference type="Gene3D" id="3.30.420.10">
    <property type="entry name" value="Ribonuclease H-like superfamily/Ribonuclease H"/>
    <property type="match status" value="1"/>
</dbReference>
<feature type="region of interest" description="Disordered" evidence="13">
    <location>
        <begin position="18"/>
        <end position="91"/>
    </location>
</feature>
<evidence type="ECO:0000256" key="2">
    <source>
        <dbReference type="ARBA" id="ARBA00012180"/>
    </source>
</evidence>
<dbReference type="Gene3D" id="1.10.340.70">
    <property type="match status" value="1"/>
</dbReference>
<keyword evidence="8" id="KW-0460">Magnesium</keyword>
<evidence type="ECO:0000256" key="7">
    <source>
        <dbReference type="ARBA" id="ARBA00022801"/>
    </source>
</evidence>
<dbReference type="Pfam" id="PF14893">
    <property type="entry name" value="PNMA"/>
    <property type="match status" value="1"/>
</dbReference>
<dbReference type="Pfam" id="PF00665">
    <property type="entry name" value="rve"/>
    <property type="match status" value="1"/>
</dbReference>
<dbReference type="InterPro" id="IPR000477">
    <property type="entry name" value="RT_dom"/>
</dbReference>
<dbReference type="GO" id="GO:0004523">
    <property type="term" value="F:RNA-DNA hybrid ribonuclease activity"/>
    <property type="evidence" value="ECO:0007669"/>
    <property type="project" value="UniProtKB-EC"/>
</dbReference>
<feature type="domain" description="Integrase catalytic" evidence="15">
    <location>
        <begin position="1335"/>
        <end position="1492"/>
    </location>
</feature>
<keyword evidence="7" id="KW-0378">Hydrolase</keyword>
<keyword evidence="9" id="KW-0694">RNA-binding</keyword>
<accession>A0AAW0N5F2</accession>
<dbReference type="SUPFAM" id="SSF50630">
    <property type="entry name" value="Acid proteases"/>
    <property type="match status" value="1"/>
</dbReference>
<evidence type="ECO:0000256" key="13">
    <source>
        <dbReference type="SAM" id="MobiDB-lite"/>
    </source>
</evidence>
<dbReference type="FunFam" id="3.30.70.270:FF:000020">
    <property type="entry name" value="Transposon Tf2-6 polyprotein-like Protein"/>
    <property type="match status" value="1"/>
</dbReference>
<dbReference type="InterPro" id="IPR012337">
    <property type="entry name" value="RNaseH-like_sf"/>
</dbReference>
<dbReference type="InterPro" id="IPR050951">
    <property type="entry name" value="Retrovirus_Pol_polyprotein"/>
</dbReference>
<dbReference type="EC" id="3.1.26.4" evidence="2"/>
<dbReference type="Pfam" id="PF00078">
    <property type="entry name" value="RVT_1"/>
    <property type="match status" value="1"/>
</dbReference>
<dbReference type="GO" id="GO:0004190">
    <property type="term" value="F:aspartic-type endopeptidase activity"/>
    <property type="evidence" value="ECO:0007669"/>
    <property type="project" value="InterPro"/>
</dbReference>
<dbReference type="Gene3D" id="2.40.70.10">
    <property type="entry name" value="Acid Proteases"/>
    <property type="match status" value="1"/>
</dbReference>
<dbReference type="FunFam" id="3.10.20.370:FF:000001">
    <property type="entry name" value="Retrovirus-related Pol polyprotein from transposon 17.6-like protein"/>
    <property type="match status" value="1"/>
</dbReference>
<dbReference type="SUPFAM" id="SSF56672">
    <property type="entry name" value="DNA/RNA polymerases"/>
    <property type="match status" value="1"/>
</dbReference>
<evidence type="ECO:0000256" key="10">
    <source>
        <dbReference type="ARBA" id="ARBA00022908"/>
    </source>
</evidence>
<dbReference type="GO" id="GO:0003964">
    <property type="term" value="F:RNA-directed DNA polymerase activity"/>
    <property type="evidence" value="ECO:0007669"/>
    <property type="project" value="UniProtKB-KW"/>
</dbReference>
<dbReference type="GO" id="GO:0003723">
    <property type="term" value="F:RNA binding"/>
    <property type="evidence" value="ECO:0007669"/>
    <property type="project" value="UniProtKB-KW"/>
</dbReference>
<organism evidence="16 17">
    <name type="scientific">Mugilogobius chulae</name>
    <name type="common">yellowstripe goby</name>
    <dbReference type="NCBI Taxonomy" id="88201"/>
    <lineage>
        <taxon>Eukaryota</taxon>
        <taxon>Metazoa</taxon>
        <taxon>Chordata</taxon>
        <taxon>Craniata</taxon>
        <taxon>Vertebrata</taxon>
        <taxon>Euteleostomi</taxon>
        <taxon>Actinopterygii</taxon>
        <taxon>Neopterygii</taxon>
        <taxon>Teleostei</taxon>
        <taxon>Neoteleostei</taxon>
        <taxon>Acanthomorphata</taxon>
        <taxon>Gobiaria</taxon>
        <taxon>Gobiiformes</taxon>
        <taxon>Gobioidei</taxon>
        <taxon>Gobiidae</taxon>
        <taxon>Gobionellinae</taxon>
        <taxon>Mugilogobius</taxon>
    </lineage>
</organism>
<evidence type="ECO:0000259" key="15">
    <source>
        <dbReference type="PROSITE" id="PS50994"/>
    </source>
</evidence>
<evidence type="ECO:0000313" key="16">
    <source>
        <dbReference type="EMBL" id="KAK7889798.1"/>
    </source>
</evidence>
<evidence type="ECO:0000256" key="5">
    <source>
        <dbReference type="ARBA" id="ARBA00022722"/>
    </source>
</evidence>
<feature type="compositionally biased region" description="Low complexity" evidence="13">
    <location>
        <begin position="1797"/>
        <end position="1814"/>
    </location>
</feature>
<dbReference type="FunFam" id="3.30.420.10:FF:000269">
    <property type="entry name" value="Uncharacterized protein"/>
    <property type="match status" value="1"/>
</dbReference>
<dbReference type="CDD" id="cd09274">
    <property type="entry name" value="RNase_HI_RT_Ty3"/>
    <property type="match status" value="1"/>
</dbReference>
<reference evidence="17" key="1">
    <citation type="submission" date="2024-04" db="EMBL/GenBank/DDBJ databases">
        <title>Salinicola lusitanus LLJ914,a marine bacterium isolated from the Okinawa Trough.</title>
        <authorList>
            <person name="Li J."/>
        </authorList>
    </citation>
    <scope>NUCLEOTIDE SEQUENCE [LARGE SCALE GENOMIC DNA]</scope>
</reference>
<dbReference type="Pfam" id="PF17921">
    <property type="entry name" value="Integrase_H2C2"/>
    <property type="match status" value="1"/>
</dbReference>
<dbReference type="SUPFAM" id="SSF53098">
    <property type="entry name" value="Ribonuclease H-like"/>
    <property type="match status" value="1"/>
</dbReference>
<dbReference type="CDD" id="cd00303">
    <property type="entry name" value="retropepsin_like"/>
    <property type="match status" value="1"/>
</dbReference>
<gene>
    <name evidence="16" type="ORF">WMY93_025358</name>
</gene>
<evidence type="ECO:0000256" key="9">
    <source>
        <dbReference type="ARBA" id="ARBA00022884"/>
    </source>
</evidence>
<dbReference type="PROSITE" id="PS50878">
    <property type="entry name" value="RT_POL"/>
    <property type="match status" value="1"/>
</dbReference>
<dbReference type="Gene3D" id="3.30.70.270">
    <property type="match status" value="2"/>
</dbReference>
<name>A0AAW0N5F2_9GOBI</name>
<feature type="domain" description="Reverse transcriptase" evidence="14">
    <location>
        <begin position="722"/>
        <end position="901"/>
    </location>
</feature>
<dbReference type="InterPro" id="IPR041588">
    <property type="entry name" value="Integrase_H2C2"/>
</dbReference>
<evidence type="ECO:0000256" key="3">
    <source>
        <dbReference type="ARBA" id="ARBA00022679"/>
    </source>
</evidence>
<evidence type="ECO:0000256" key="6">
    <source>
        <dbReference type="ARBA" id="ARBA00022759"/>
    </source>
</evidence>
<comment type="similarity">
    <text evidence="1">Belongs to the beta type-B retroviral polymerase family. HERV class-II K(HML-2) pol subfamily.</text>
</comment>
<dbReference type="Pfam" id="PF17919">
    <property type="entry name" value="RT_RNaseH_2"/>
    <property type="match status" value="1"/>
</dbReference>
<keyword evidence="6" id="KW-0255">Endonuclease</keyword>
<dbReference type="InterPro" id="IPR001969">
    <property type="entry name" value="Aspartic_peptidase_AS"/>
</dbReference>
<dbReference type="InterPro" id="IPR048270">
    <property type="entry name" value="PNMA_C"/>
</dbReference>
<keyword evidence="5" id="KW-0540">Nuclease</keyword>
<dbReference type="InterPro" id="IPR021109">
    <property type="entry name" value="Peptidase_aspartic_dom_sf"/>
</dbReference>
<evidence type="ECO:0000256" key="12">
    <source>
        <dbReference type="ARBA" id="ARBA00039658"/>
    </source>
</evidence>
<evidence type="ECO:0000256" key="1">
    <source>
        <dbReference type="ARBA" id="ARBA00010879"/>
    </source>
</evidence>
<dbReference type="InterPro" id="IPR001584">
    <property type="entry name" value="Integrase_cat-core"/>
</dbReference>
<feature type="compositionally biased region" description="Acidic residues" evidence="13">
    <location>
        <begin position="1650"/>
        <end position="1659"/>
    </location>
</feature>
<sequence length="1865" mass="208418">MDFAEVLKTTMAQIGRSVAQIHPDVSEKSFPADAEATAPPPEPPVRPPATSALPSHTATRVAESKPRPTPFQPTTEPRVREPTTTPDFNPPEIQRYVVEHIMKSEASASQQKLRVFSGRLPRPAHEADYETWRSGVDLLLRDPSVSDLQRSRRIVDSLLPPAADVIKHLSTDTLPPVYLDTLDSAYGTVQDGDELFAKFMDTFQNSGEKPSSYLHRLQVALNAAVKRGGVMNADANRHLINQFCRGCWDNSLIAELQLKQKKLNPPTFNELLLLLRTEEDREAAKSQRMKQHLGSVRQKATTHVQLASVDGEDGGAVAALTSITQQLAEQLADVQRQLALLTANNSQPPSSSRPKINYSKQPASRKSTSAQRKPGYCFRRGQTCPKNKEKTVKCAEMSEADHKTTTPTRLPKGLIGSKCAAVVEIAGHPCNCLLDTGSQVTTIPVSFYNEHLGDQPVKPLDSLLQVEGAAGQSVPYLGYVELNITFPEDFLGAEFDVPTLALVVPDARPECPSPVLIGMNTLEPLYEQHSGSCHSTFQPSAQGYRAVLKLLQLRHQQSHVGSAGSVHLPVGHHRAPCLNATWRLVCPKLPHHSPTPLTIQSPGVMKNESEQDVFIPPLTIIADIGASPTILSQQVTATDPDHQTHLQFNFGDSPIPPEWKERLTNKLNNMTEVFSCHEMDFGCTDRVKHQIRLHDQTPFKHRARPIHPKDLEAVRKHLRDLLEAGVIRESESPFSSPIVVVRKKNGEVRLCIDYRKLNLQTVKDAYALPNLEESFSALTGSKWFSVLDLKSGYYQIEVAEEDKAKTAFVTPLGFWEWNRMPQGVTNAPSTFQRLMERCMADLHLKEVLVFLDDIIVFSATLEEHETRLLHVLARLKDFGLKLSPDKCKFFQSSVRYLGHVVSEQGVQTDPEKIESLKSWPVPRNLKELRSFLGFAGYYRRFIKDYAAIVKPLNQLTRGYAPVRRSTKVNNPGGKYLDPKQSFGEKWTSEQQNAFDTIITKLTSAPVLGFANPKLPYILHTDASTTGLGAVLYQEQEGKLRVIAYASRGLALSETRYPAHKLEFLALKWSVVEKFHDYLYGATFTVVTDNNPLTYVLTTAKLDATSHRWLAALSTYSFKLQYRAGRQNLDADALSRRTHGDLPEDHSCEEWDLIQRLTQQLCEASDAEEISPEIVDAICQSCLVRTQPDPDPSQATVTLIESLTATVDTIPDTFTEESHGLPVIPSLSHADLQEHQRADPAIQRLELEDGILYRRRQDEDKILLQLVLPPDLRPAVLKSLHHDMGHMGIERTLDLVRQRFFWPKMMVDVENTIKSCGRCVRRKTLVEKAAPLVNIKTSRPLELLCMDFLTLEPDSSNTKDILVLTDHFTKFAVAIPTANQKAQTVAKCLWNEFMVHYGIPERIHSDQGPDFESKLIKELCEVAGIRKSRTTPYHPRGNPVERFNRTLLGMLGTLEHKQKSQWRQHVKPLVHAYNCTKNEVTGFTPYELLFGRCPRLPVDLAFGLPVRETRSISHSDYVKSLRSRLEESYKLASEHALKSAAKNKARFDKRVTPSSLDIGDRVLVRKVRLRGKHKLEDKWEQGVYKVIKRAGELPVYTVQPESQDGPTRTLHRDLLLPCGFLPACPEDLPTASPVQRPKTRSQTRDHADTADVLEEEEDAEPAIPESPVQFPAKFTIERVRELKPLPLTITAEEPVAPPAPSDADFSDLHPPAHSADPEEHLPEEPASIPPTSQVEEEVPAEVTEGEDNPDASTPEPAEEELPTDHLPEGEDQPEVALSQEPEDADPPTVQSESSTGDVEPISPVESSVSVAAETEPAPRRSTRASAICVCRRLIGSVLYKTRELARFHSSIKSIYLLIIHLLSSEL</sequence>
<dbReference type="InterPro" id="IPR036397">
    <property type="entry name" value="RNaseH_sf"/>
</dbReference>
<dbReference type="Gene3D" id="3.10.10.10">
    <property type="entry name" value="HIV Type 1 Reverse Transcriptase, subunit A, domain 1"/>
    <property type="match status" value="1"/>
</dbReference>
<keyword evidence="11" id="KW-0695">RNA-directed DNA polymerase</keyword>
<protein>
    <recommendedName>
        <fullName evidence="12">Gypsy retrotransposon integrase-like protein 1</fullName>
        <ecNumber evidence="2">3.1.26.4</ecNumber>
    </recommendedName>
</protein>
<keyword evidence="10" id="KW-0229">DNA integration</keyword>